<dbReference type="PANTHER" id="PTHR11839:SF18">
    <property type="entry name" value="NUDIX HYDROLASE DOMAIN-CONTAINING PROTEIN"/>
    <property type="match status" value="1"/>
</dbReference>
<dbReference type="SUPFAM" id="SSF55811">
    <property type="entry name" value="Nudix"/>
    <property type="match status" value="1"/>
</dbReference>
<evidence type="ECO:0000256" key="7">
    <source>
        <dbReference type="ARBA" id="ARBA00032272"/>
    </source>
</evidence>
<dbReference type="CDD" id="cd03424">
    <property type="entry name" value="NUDIX_ADPRase_Nudt5_UGPPase_Nudt14"/>
    <property type="match status" value="1"/>
</dbReference>
<sequence length="182" mass="20510">MKIEKWKTISTEVIFKAKVFRYLKMKSQSPTTGEIGDFDIVQCYNWVNVIAITPDQKIVLIKQYRHGADDVTVEIPGGAVDIGEDMQIAAARELREETGYTSSNWKFLGKVAANPAFMMNSCETYLALDAVKTHDQELDPFEEIEVYLRDKKDIREIIGSGEINHSLVVAAFYFFTATAEGA</sequence>
<evidence type="ECO:0000256" key="1">
    <source>
        <dbReference type="ARBA" id="ARBA00000847"/>
    </source>
</evidence>
<evidence type="ECO:0000256" key="2">
    <source>
        <dbReference type="ARBA" id="ARBA00001946"/>
    </source>
</evidence>
<comment type="cofactor">
    <cofactor evidence="2">
        <name>Mg(2+)</name>
        <dbReference type="ChEBI" id="CHEBI:18420"/>
    </cofactor>
</comment>
<name>A0ABU5VWW6_9BACT</name>
<dbReference type="GO" id="GO:0016787">
    <property type="term" value="F:hydrolase activity"/>
    <property type="evidence" value="ECO:0007669"/>
    <property type="project" value="UniProtKB-KW"/>
</dbReference>
<reference evidence="9 10" key="1">
    <citation type="submission" date="2023-11" db="EMBL/GenBank/DDBJ databases">
        <title>A Novel Polar Bacteriovorax (B. antarcticus) Isolated from the Biocrust in Antarctica.</title>
        <authorList>
            <person name="Mun W."/>
            <person name="Choi S.Y."/>
            <person name="Mitchell R.J."/>
        </authorList>
    </citation>
    <scope>NUCLEOTIDE SEQUENCE [LARGE SCALE GENOMIC DNA]</scope>
    <source>
        <strain evidence="9 10">PP10</strain>
    </source>
</reference>
<gene>
    <name evidence="9" type="ORF">SHI21_15140</name>
</gene>
<dbReference type="Proteomes" id="UP001302274">
    <property type="component" value="Unassembled WGS sequence"/>
</dbReference>
<proteinExistence type="inferred from homology"/>
<dbReference type="RefSeq" id="WP_323577617.1">
    <property type="nucleotide sequence ID" value="NZ_JAYGJQ010000002.1"/>
</dbReference>
<evidence type="ECO:0000313" key="9">
    <source>
        <dbReference type="EMBL" id="MEA9357562.1"/>
    </source>
</evidence>
<dbReference type="Pfam" id="PF00293">
    <property type="entry name" value="NUDIX"/>
    <property type="match status" value="1"/>
</dbReference>
<keyword evidence="10" id="KW-1185">Reference proteome</keyword>
<dbReference type="EMBL" id="JAYGJQ010000002">
    <property type="protein sequence ID" value="MEA9357562.1"/>
    <property type="molecule type" value="Genomic_DNA"/>
</dbReference>
<evidence type="ECO:0000313" key="10">
    <source>
        <dbReference type="Proteomes" id="UP001302274"/>
    </source>
</evidence>
<comment type="catalytic activity">
    <reaction evidence="1">
        <text>GDP-alpha-D-mannose + H2O = alpha-D-mannose 1-phosphate + GMP + 2 H(+)</text>
        <dbReference type="Rhea" id="RHEA:27978"/>
        <dbReference type="ChEBI" id="CHEBI:15377"/>
        <dbReference type="ChEBI" id="CHEBI:15378"/>
        <dbReference type="ChEBI" id="CHEBI:57527"/>
        <dbReference type="ChEBI" id="CHEBI:58115"/>
        <dbReference type="ChEBI" id="CHEBI:58409"/>
    </reaction>
</comment>
<organism evidence="9 10">
    <name type="scientific">Bacteriovorax antarcticus</name>
    <dbReference type="NCBI Taxonomy" id="3088717"/>
    <lineage>
        <taxon>Bacteria</taxon>
        <taxon>Pseudomonadati</taxon>
        <taxon>Bdellovibrionota</taxon>
        <taxon>Bacteriovoracia</taxon>
        <taxon>Bacteriovoracales</taxon>
        <taxon>Bacteriovoracaceae</taxon>
        <taxon>Bacteriovorax</taxon>
    </lineage>
</organism>
<comment type="similarity">
    <text evidence="3">Belongs to the Nudix hydrolase family. NudK subfamily.</text>
</comment>
<evidence type="ECO:0000259" key="8">
    <source>
        <dbReference type="PROSITE" id="PS51462"/>
    </source>
</evidence>
<dbReference type="PANTHER" id="PTHR11839">
    <property type="entry name" value="UDP/ADP-SUGAR PYROPHOSPHATASE"/>
    <property type="match status" value="1"/>
</dbReference>
<evidence type="ECO:0000256" key="3">
    <source>
        <dbReference type="ARBA" id="ARBA00007275"/>
    </source>
</evidence>
<dbReference type="PROSITE" id="PS00893">
    <property type="entry name" value="NUDIX_BOX"/>
    <property type="match status" value="1"/>
</dbReference>
<accession>A0ABU5VWW6</accession>
<dbReference type="PROSITE" id="PS51462">
    <property type="entry name" value="NUDIX"/>
    <property type="match status" value="1"/>
</dbReference>
<evidence type="ECO:0000256" key="6">
    <source>
        <dbReference type="ARBA" id="ARBA00032162"/>
    </source>
</evidence>
<dbReference type="InterPro" id="IPR020084">
    <property type="entry name" value="NUDIX_hydrolase_CS"/>
</dbReference>
<comment type="caution">
    <text evidence="9">The sequence shown here is derived from an EMBL/GenBank/DDBJ whole genome shotgun (WGS) entry which is preliminary data.</text>
</comment>
<evidence type="ECO:0000256" key="4">
    <source>
        <dbReference type="ARBA" id="ARBA00016377"/>
    </source>
</evidence>
<feature type="domain" description="Nudix hydrolase" evidence="8">
    <location>
        <begin position="42"/>
        <end position="171"/>
    </location>
</feature>
<dbReference type="InterPro" id="IPR015797">
    <property type="entry name" value="NUDIX_hydrolase-like_dom_sf"/>
</dbReference>
<keyword evidence="5 9" id="KW-0378">Hydrolase</keyword>
<dbReference type="InterPro" id="IPR000086">
    <property type="entry name" value="NUDIX_hydrolase_dom"/>
</dbReference>
<protein>
    <recommendedName>
        <fullName evidence="4">GDP-mannose pyrophosphatase</fullName>
    </recommendedName>
    <alternativeName>
        <fullName evidence="6">GDP-mannose hydrolase</fullName>
    </alternativeName>
    <alternativeName>
        <fullName evidence="7">GDPMK</fullName>
    </alternativeName>
</protein>
<evidence type="ECO:0000256" key="5">
    <source>
        <dbReference type="ARBA" id="ARBA00022801"/>
    </source>
</evidence>
<dbReference type="Gene3D" id="3.90.79.10">
    <property type="entry name" value="Nucleoside Triphosphate Pyrophosphohydrolase"/>
    <property type="match status" value="1"/>
</dbReference>